<evidence type="ECO:0000259" key="1">
    <source>
        <dbReference type="Pfam" id="PF08378"/>
    </source>
</evidence>
<gene>
    <name evidence="3" type="ORF">AACH11_11825</name>
</gene>
<evidence type="ECO:0000313" key="4">
    <source>
        <dbReference type="Proteomes" id="UP001368500"/>
    </source>
</evidence>
<proteinExistence type="predicted"/>
<evidence type="ECO:0000313" key="3">
    <source>
        <dbReference type="EMBL" id="MEK8026650.1"/>
    </source>
</evidence>
<sequence>MPKILGQNSMDRWEREVRRQLADQLPLDWMVVCNVAWALQNEQGLVRDGQCDFVVLAPGLGMAVLEVKGSRSVRVGDNGIWYRQETDRRTGHVKAEVAIDEPPPEQACRNMHTLAKAVCDRLPRQRFPGAFAFLVAYPNGRVEGPSALYDPSTIVPSQDMHRLERRIRGALEARFHQAQSSEFTADMAGRVAAILSNASFRIAPRDAPLDAEEDAVDLDELTRQQFAALRGAFELPRVAIVGPAGSGKTLLALWKLDALLEEGKRALYVCFNKALAEHLRLTNPEISTAITSVDRLFYQLAEVPDGRKIGESFFTEELPSLVQDVAAELPLLSKYEAIIVDEGQDFGELRLLALLDMLTPAGQWLFFADWEQNVYKSTKHEPIGAEVTFRLYHNCRNTQLVNAATNGCCELSVVHMPGVPLGAAPLVKKGWGTTAAGAAWSAAHELSPEGGAIFLSPFKLENSCLDLVRRAYNLEVTEDIALLGKPGFVYFSTIRSFKGLEGKNVVLLHADVPARIPALSPDDLYVACTRATGRLVIMAASEEALQWYTQRTGRPPTTELTS</sequence>
<feature type="domain" description="UvrD-like helicase C-terminal" evidence="2">
    <location>
        <begin position="488"/>
        <end position="538"/>
    </location>
</feature>
<comment type="caution">
    <text evidence="3">The sequence shown here is derived from an EMBL/GenBank/DDBJ whole genome shotgun (WGS) entry which is preliminary data.</text>
</comment>
<dbReference type="SUPFAM" id="SSF52540">
    <property type="entry name" value="P-loop containing nucleoside triphosphate hydrolases"/>
    <property type="match status" value="1"/>
</dbReference>
<dbReference type="InterPro" id="IPR027417">
    <property type="entry name" value="P-loop_NTPase"/>
</dbReference>
<dbReference type="InterPro" id="IPR027785">
    <property type="entry name" value="UvrD-like_helicase_C"/>
</dbReference>
<dbReference type="Pfam" id="PF13245">
    <property type="entry name" value="AAA_19"/>
    <property type="match status" value="1"/>
</dbReference>
<reference evidence="3 4" key="1">
    <citation type="submission" date="2024-04" db="EMBL/GenBank/DDBJ databases">
        <title>Novel species of the genus Ideonella isolated from streams.</title>
        <authorList>
            <person name="Lu H."/>
        </authorList>
    </citation>
    <scope>NUCLEOTIDE SEQUENCE [LARGE SCALE GENOMIC DNA]</scope>
    <source>
        <strain evidence="3 4">BYS139W</strain>
    </source>
</reference>
<dbReference type="Gene3D" id="3.40.50.300">
    <property type="entry name" value="P-loop containing nucleotide triphosphate hydrolases"/>
    <property type="match status" value="2"/>
</dbReference>
<protein>
    <submittedName>
        <fullName evidence="3">NERD domain-containing protein</fullName>
    </submittedName>
</protein>
<feature type="domain" description="NERD" evidence="1">
    <location>
        <begin position="12"/>
        <end position="125"/>
    </location>
</feature>
<dbReference type="InterPro" id="IPR011528">
    <property type="entry name" value="NERD"/>
</dbReference>
<keyword evidence="4" id="KW-1185">Reference proteome</keyword>
<dbReference type="Proteomes" id="UP001368500">
    <property type="component" value="Unassembled WGS sequence"/>
</dbReference>
<organism evidence="3 4">
    <name type="scientific">Pseudaquabacterium rugosum</name>
    <dbReference type="NCBI Taxonomy" id="2984194"/>
    <lineage>
        <taxon>Bacteria</taxon>
        <taxon>Pseudomonadati</taxon>
        <taxon>Pseudomonadota</taxon>
        <taxon>Betaproteobacteria</taxon>
        <taxon>Burkholderiales</taxon>
        <taxon>Sphaerotilaceae</taxon>
        <taxon>Pseudaquabacterium</taxon>
    </lineage>
</organism>
<dbReference type="EMBL" id="JBBUTF010000009">
    <property type="protein sequence ID" value="MEK8026650.1"/>
    <property type="molecule type" value="Genomic_DNA"/>
</dbReference>
<evidence type="ECO:0000259" key="2">
    <source>
        <dbReference type="Pfam" id="PF13538"/>
    </source>
</evidence>
<dbReference type="RefSeq" id="WP_341374434.1">
    <property type="nucleotide sequence ID" value="NZ_JBBUTF010000009.1"/>
</dbReference>
<dbReference type="Pfam" id="PF13538">
    <property type="entry name" value="UvrD_C_2"/>
    <property type="match status" value="1"/>
</dbReference>
<name>A0ABU9B9S9_9BURK</name>
<dbReference type="Pfam" id="PF08378">
    <property type="entry name" value="NERD"/>
    <property type="match status" value="1"/>
</dbReference>
<accession>A0ABU9B9S9</accession>